<evidence type="ECO:0000313" key="4">
    <source>
        <dbReference type="Proteomes" id="UP001595660"/>
    </source>
</evidence>
<dbReference type="Proteomes" id="UP001595660">
    <property type="component" value="Unassembled WGS sequence"/>
</dbReference>
<feature type="transmembrane region" description="Helical" evidence="2">
    <location>
        <begin position="210"/>
        <end position="232"/>
    </location>
</feature>
<keyword evidence="2" id="KW-0812">Transmembrane</keyword>
<sequence>MSETDNNNTTDRPPEQPVADQRPNPQQTAQPSISDLATDETTKAYVKFVTACFALVGAAAGLAVVLVGFLGGAPLSPDIIVSPNTFLDNFDAVMGQLYANRLAFQTMNAAPVAAGLLGVAGGLYTATTLDGTDRHTYVASALAGGVGAFVLVVVVGVLASVAVSTVPTPQPSETASALSGTTAQTSQLSSASGAISAVYIGGTKLAFDKLAFNAVAVGVGVGAVSAASAYVAREYAPTN</sequence>
<name>A0ABD5NFJ1_9EURY</name>
<comment type="caution">
    <text evidence="3">The sequence shown here is derived from an EMBL/GenBank/DDBJ whole genome shotgun (WGS) entry which is preliminary data.</text>
</comment>
<proteinExistence type="predicted"/>
<accession>A0ABD5NFJ1</accession>
<feature type="transmembrane region" description="Helical" evidence="2">
    <location>
        <begin position="137"/>
        <end position="163"/>
    </location>
</feature>
<dbReference type="EMBL" id="JBHRWN010000002">
    <property type="protein sequence ID" value="MFC3477862.1"/>
    <property type="molecule type" value="Genomic_DNA"/>
</dbReference>
<evidence type="ECO:0000256" key="2">
    <source>
        <dbReference type="SAM" id="Phobius"/>
    </source>
</evidence>
<feature type="transmembrane region" description="Helical" evidence="2">
    <location>
        <begin position="102"/>
        <end position="125"/>
    </location>
</feature>
<dbReference type="GeneID" id="69119146"/>
<feature type="compositionally biased region" description="Polar residues" evidence="1">
    <location>
        <begin position="23"/>
        <end position="35"/>
    </location>
</feature>
<organism evidence="3 4">
    <name type="scientific">Halobacterium litoreum</name>
    <dbReference type="NCBI Taxonomy" id="2039234"/>
    <lineage>
        <taxon>Archaea</taxon>
        <taxon>Methanobacteriati</taxon>
        <taxon>Methanobacteriota</taxon>
        <taxon>Stenosarchaea group</taxon>
        <taxon>Halobacteria</taxon>
        <taxon>Halobacteriales</taxon>
        <taxon>Halobacteriaceae</taxon>
        <taxon>Halobacterium</taxon>
    </lineage>
</organism>
<reference evidence="3 4" key="1">
    <citation type="journal article" date="2019" name="Int. J. Syst. Evol. Microbiol.">
        <title>The Global Catalogue of Microorganisms (GCM) 10K type strain sequencing project: providing services to taxonomists for standard genome sequencing and annotation.</title>
        <authorList>
            <consortium name="The Broad Institute Genomics Platform"/>
            <consortium name="The Broad Institute Genome Sequencing Center for Infectious Disease"/>
            <person name="Wu L."/>
            <person name="Ma J."/>
        </authorList>
    </citation>
    <scope>NUCLEOTIDE SEQUENCE [LARGE SCALE GENOMIC DNA]</scope>
    <source>
        <strain evidence="3 4">CGMCC 1.12562</strain>
    </source>
</reference>
<feature type="transmembrane region" description="Helical" evidence="2">
    <location>
        <begin position="48"/>
        <end position="70"/>
    </location>
</feature>
<feature type="compositionally biased region" description="Polar residues" evidence="1">
    <location>
        <begin position="1"/>
        <end position="11"/>
    </location>
</feature>
<evidence type="ECO:0000256" key="1">
    <source>
        <dbReference type="SAM" id="MobiDB-lite"/>
    </source>
</evidence>
<protein>
    <submittedName>
        <fullName evidence="3">Uncharacterized protein</fullName>
    </submittedName>
</protein>
<gene>
    <name evidence="3" type="ORF">ACFOKC_08995</name>
</gene>
<keyword evidence="2" id="KW-0472">Membrane</keyword>
<dbReference type="RefSeq" id="WP_232571019.1">
    <property type="nucleotide sequence ID" value="NZ_CP089466.1"/>
</dbReference>
<dbReference type="AlphaFoldDB" id="A0ABD5NFJ1"/>
<evidence type="ECO:0000313" key="3">
    <source>
        <dbReference type="EMBL" id="MFC3477862.1"/>
    </source>
</evidence>
<keyword evidence="4" id="KW-1185">Reference proteome</keyword>
<keyword evidence="2" id="KW-1133">Transmembrane helix</keyword>
<feature type="region of interest" description="Disordered" evidence="1">
    <location>
        <begin position="1"/>
        <end position="36"/>
    </location>
</feature>